<keyword evidence="2" id="KW-1133">Transmembrane helix</keyword>
<evidence type="ECO:0000256" key="2">
    <source>
        <dbReference type="SAM" id="Phobius"/>
    </source>
</evidence>
<dbReference type="Pfam" id="PF01554">
    <property type="entry name" value="MatE"/>
    <property type="match status" value="1"/>
</dbReference>
<dbReference type="InterPro" id="IPR050222">
    <property type="entry name" value="MATE_MdtK"/>
</dbReference>
<feature type="transmembrane region" description="Helical" evidence="2">
    <location>
        <begin position="190"/>
        <end position="211"/>
    </location>
</feature>
<keyword evidence="1" id="KW-0813">Transport</keyword>
<feature type="transmembrane region" description="Helical" evidence="2">
    <location>
        <begin position="43"/>
        <end position="65"/>
    </location>
</feature>
<reference evidence="3" key="1">
    <citation type="submission" date="2024-07" db="EMBL/GenBank/DDBJ databases">
        <title>Genome Analysis of a Potential Novel Vibrio Species Secreting pH- and Thermo-stable Alginate Lyase and its Application in Producing Alginate Oligosaccharides.</title>
        <authorList>
            <person name="Huang H."/>
            <person name="Bao K."/>
        </authorList>
    </citation>
    <scope>NUCLEOTIDE SEQUENCE</scope>
    <source>
        <strain evidence="3">HB236076</strain>
    </source>
</reference>
<dbReference type="RefSeq" id="WP_306101963.1">
    <property type="nucleotide sequence ID" value="NZ_CP162601.1"/>
</dbReference>
<feature type="transmembrane region" description="Helical" evidence="2">
    <location>
        <begin position="12"/>
        <end position="37"/>
    </location>
</feature>
<feature type="transmembrane region" description="Helical" evidence="2">
    <location>
        <begin position="134"/>
        <end position="152"/>
    </location>
</feature>
<evidence type="ECO:0000256" key="1">
    <source>
        <dbReference type="ARBA" id="ARBA00022448"/>
    </source>
</evidence>
<keyword evidence="2" id="KW-0812">Transmembrane</keyword>
<dbReference type="InterPro" id="IPR002528">
    <property type="entry name" value="MATE_fam"/>
</dbReference>
<dbReference type="PANTHER" id="PTHR43298">
    <property type="entry name" value="MULTIDRUG RESISTANCE PROTEIN NORM-RELATED"/>
    <property type="match status" value="1"/>
</dbReference>
<dbReference type="GO" id="GO:0005886">
    <property type="term" value="C:plasma membrane"/>
    <property type="evidence" value="ECO:0007669"/>
    <property type="project" value="TreeGrafter"/>
</dbReference>
<evidence type="ECO:0000313" key="3">
    <source>
        <dbReference type="EMBL" id="XDK24832.1"/>
    </source>
</evidence>
<dbReference type="PANTHER" id="PTHR43298:SF2">
    <property type="entry name" value="FMN_FAD EXPORTER YEEO-RELATED"/>
    <property type="match status" value="1"/>
</dbReference>
<proteinExistence type="predicted"/>
<feature type="transmembrane region" description="Helical" evidence="2">
    <location>
        <begin position="258"/>
        <end position="277"/>
    </location>
</feature>
<feature type="transmembrane region" description="Helical" evidence="2">
    <location>
        <begin position="92"/>
        <end position="114"/>
    </location>
</feature>
<dbReference type="EMBL" id="CP162601">
    <property type="protein sequence ID" value="XDK24832.1"/>
    <property type="molecule type" value="Genomic_DNA"/>
</dbReference>
<dbReference type="GO" id="GO:0042910">
    <property type="term" value="F:xenobiotic transmembrane transporter activity"/>
    <property type="evidence" value="ECO:0007669"/>
    <property type="project" value="InterPro"/>
</dbReference>
<dbReference type="GO" id="GO:0015297">
    <property type="term" value="F:antiporter activity"/>
    <property type="evidence" value="ECO:0007669"/>
    <property type="project" value="InterPro"/>
</dbReference>
<feature type="transmembrane region" description="Helical" evidence="2">
    <location>
        <begin position="164"/>
        <end position="184"/>
    </location>
</feature>
<feature type="transmembrane region" description="Helical" evidence="2">
    <location>
        <begin position="412"/>
        <end position="433"/>
    </location>
</feature>
<accession>A0AB39HBL2</accession>
<feature type="transmembrane region" description="Helical" evidence="2">
    <location>
        <begin position="319"/>
        <end position="339"/>
    </location>
</feature>
<protein>
    <submittedName>
        <fullName evidence="3">MATE family efflux transporter</fullName>
    </submittedName>
</protein>
<feature type="transmembrane region" description="Helical" evidence="2">
    <location>
        <begin position="389"/>
        <end position="406"/>
    </location>
</feature>
<dbReference type="KEGG" id="vih:AB0763_11775"/>
<feature type="transmembrane region" description="Helical" evidence="2">
    <location>
        <begin position="351"/>
        <end position="368"/>
    </location>
</feature>
<dbReference type="AlphaFoldDB" id="A0AB39HBL2"/>
<name>A0AB39HBL2_9VIBR</name>
<keyword evidence="2" id="KW-0472">Membrane</keyword>
<sequence>MRYLSSRAVKKNLHIAWPLAINALLMQSMLMVDALLISPLGEASLAALGIATTLIAFCFGTQMALANGSQLLFSRAIGAKNKKQLEQHFTSALWINLASGVCFLLGMMVLGPWLVRQLSQESRVIEQALEYLALGQYLLLLNALTQVLLALFNADGKTKISLYGYLLEMPINAIASYFLIHGVLSWTGMGVSGAALGSLVAIVLRALYLVWRCQSANIIQVTLTFPGWDVIYQHWLHIYSIAANVTLLSMGMSAYQLIYSQLPLTAYVAISLLFPWVRIGNQVGTAWAQASAICLSQRLGAGRWSWLALETRLLLKGSMWIACLSVGFFVLLSALFPLLYPDLAAETQRHLMVLAPLYILLPLARVYNTSQGHILRALGHAKWVFRVHFIGQWCVALPLCTLVVLYTDVPVFWAFAIFVCEDVLKIVPFIFLMRRAIRTAPAQGGLSSP</sequence>
<gene>
    <name evidence="3" type="ORF">AB0763_11775</name>
</gene>
<organism evidence="3">
    <name type="scientific">Vibrio sp. HB236076</name>
    <dbReference type="NCBI Taxonomy" id="3232307"/>
    <lineage>
        <taxon>Bacteria</taxon>
        <taxon>Pseudomonadati</taxon>
        <taxon>Pseudomonadota</taxon>
        <taxon>Gammaproteobacteria</taxon>
        <taxon>Vibrionales</taxon>
        <taxon>Vibrionaceae</taxon>
        <taxon>Vibrio</taxon>
    </lineage>
</organism>
<feature type="transmembrane region" description="Helical" evidence="2">
    <location>
        <begin position="232"/>
        <end position="252"/>
    </location>
</feature>